<dbReference type="GO" id="GO:0005856">
    <property type="term" value="C:cytoskeleton"/>
    <property type="evidence" value="ECO:0007669"/>
    <property type="project" value="UniProtKB-SubCell"/>
</dbReference>
<dbReference type="PANTHER" id="PTHR24107:SF20">
    <property type="entry name" value="DYNEIN REGULATORY COMPLEX SUBUNIT 5"/>
    <property type="match status" value="1"/>
</dbReference>
<feature type="region of interest" description="Disordered" evidence="4">
    <location>
        <begin position="576"/>
        <end position="661"/>
    </location>
</feature>
<reference evidence="6" key="1">
    <citation type="submission" date="2025-08" db="UniProtKB">
        <authorList>
            <consortium name="RefSeq"/>
        </authorList>
    </citation>
    <scope>IDENTIFICATION</scope>
    <source>
        <tissue evidence="6">Total insect</tissue>
    </source>
</reference>
<proteinExistence type="predicted"/>
<dbReference type="InterPro" id="IPR032675">
    <property type="entry name" value="LRR_dom_sf"/>
</dbReference>
<dbReference type="Pfam" id="PF13516">
    <property type="entry name" value="LRR_6"/>
    <property type="match status" value="2"/>
</dbReference>
<name>A0A6P8ZSZ0_THRPL</name>
<comment type="subcellular location">
    <subcellularLocation>
        <location evidence="1">Cytoplasm</location>
        <location evidence="1">Cytoskeleton</location>
    </subcellularLocation>
</comment>
<evidence type="ECO:0000256" key="3">
    <source>
        <dbReference type="ARBA" id="ARBA00023212"/>
    </source>
</evidence>
<dbReference type="InParanoid" id="A0A6P8ZSZ0"/>
<organism evidence="6">
    <name type="scientific">Thrips palmi</name>
    <name type="common">Melon thrips</name>
    <dbReference type="NCBI Taxonomy" id="161013"/>
    <lineage>
        <taxon>Eukaryota</taxon>
        <taxon>Metazoa</taxon>
        <taxon>Ecdysozoa</taxon>
        <taxon>Arthropoda</taxon>
        <taxon>Hexapoda</taxon>
        <taxon>Insecta</taxon>
        <taxon>Pterygota</taxon>
        <taxon>Neoptera</taxon>
        <taxon>Paraneoptera</taxon>
        <taxon>Thysanoptera</taxon>
        <taxon>Terebrantia</taxon>
        <taxon>Thripoidea</taxon>
        <taxon>Thripidae</taxon>
        <taxon>Thrips</taxon>
    </lineage>
</organism>
<dbReference type="InterPro" id="IPR052410">
    <property type="entry name" value="DRC5"/>
</dbReference>
<gene>
    <name evidence="6" type="primary">LOC117649564</name>
</gene>
<keyword evidence="2" id="KW-0963">Cytoplasm</keyword>
<feature type="compositionally biased region" description="Low complexity" evidence="4">
    <location>
        <begin position="613"/>
        <end position="630"/>
    </location>
</feature>
<evidence type="ECO:0000256" key="4">
    <source>
        <dbReference type="SAM" id="MobiDB-lite"/>
    </source>
</evidence>
<keyword evidence="3" id="KW-0206">Cytoskeleton</keyword>
<dbReference type="InterPro" id="IPR001611">
    <property type="entry name" value="Leu-rich_rpt"/>
</dbReference>
<feature type="compositionally biased region" description="Polar residues" evidence="4">
    <location>
        <begin position="588"/>
        <end position="600"/>
    </location>
</feature>
<evidence type="ECO:0000313" key="6">
    <source>
        <dbReference type="RefSeq" id="XP_034248342.1"/>
    </source>
</evidence>
<dbReference type="Gene3D" id="3.80.10.10">
    <property type="entry name" value="Ribonuclease Inhibitor"/>
    <property type="match status" value="1"/>
</dbReference>
<evidence type="ECO:0000256" key="1">
    <source>
        <dbReference type="ARBA" id="ARBA00004245"/>
    </source>
</evidence>
<accession>A0A6P8ZSZ0</accession>
<feature type="compositionally biased region" description="Low complexity" evidence="4">
    <location>
        <begin position="576"/>
        <end position="586"/>
    </location>
</feature>
<dbReference type="RefSeq" id="XP_034248342.1">
    <property type="nucleotide sequence ID" value="XM_034392451.1"/>
</dbReference>
<dbReference type="SMART" id="SM00368">
    <property type="entry name" value="LRR_RI"/>
    <property type="match status" value="2"/>
</dbReference>
<dbReference type="Proteomes" id="UP000515158">
    <property type="component" value="Unplaced"/>
</dbReference>
<dbReference type="OrthoDB" id="341587at2759"/>
<keyword evidence="5" id="KW-1185">Reference proteome</keyword>
<dbReference type="PANTHER" id="PTHR24107">
    <property type="entry name" value="YNEIN REGULATORY COMPLEX SUBUNIT 5"/>
    <property type="match status" value="1"/>
</dbReference>
<dbReference type="SUPFAM" id="SSF52047">
    <property type="entry name" value="RNI-like"/>
    <property type="match status" value="1"/>
</dbReference>
<feature type="compositionally biased region" description="Polar residues" evidence="4">
    <location>
        <begin position="639"/>
        <end position="661"/>
    </location>
</feature>
<dbReference type="GeneID" id="117649564"/>
<dbReference type="AlphaFoldDB" id="A0A6P8ZSZ0"/>
<protein>
    <submittedName>
        <fullName evidence="6">Uncharacterized protein LOC117649564</fullName>
    </submittedName>
</protein>
<evidence type="ECO:0000313" key="5">
    <source>
        <dbReference type="Proteomes" id="UP000515158"/>
    </source>
</evidence>
<evidence type="ECO:0000256" key="2">
    <source>
        <dbReference type="ARBA" id="ARBA00022490"/>
    </source>
</evidence>
<dbReference type="KEGG" id="tpal:117649564"/>
<sequence length="661" mass="71880">MRVPYAVPRQTLRAYDCSKETGRLKTESRRLLKAESDAWDKKNAPTLKQLAVKALVQNFSGRTPLDCLPTEDFQQLLETLPATVPLEVSVPLVPDGVYWHRLASLTWPSTNNVVAEHGGSWRRLVLERRLQQELEAALPPMLDEALRLARLAGPHVRRLRLDRLLQTALTQPAAGHAANLDYPALAPLALPGGWTPDLPTERRELHMFDTELDALQEDLCNLLGCLTNLEELDVMFGMHDFEKNLSEPPNVVKVACCEALGKTLSTLQAFRRLRVRRSQLHLEKLAGLLEPMHGSASLTELDLSHCYLDDKGVQVVSAFLLDQASLRVLRLVNDKFGARGATTLAKSLLSKTCPPLVELDVSLNSIGDVGGHNVLMALFPRDNRMPLRDPAEDEHVREMMQAEEKERLRRAAEATEDEPSHEGITIFRGLVQRAIAGELPLEVPAAGTSPSAAEDRDEWDVEPEDQVRKASALMAVIAEARHFQREEAAAAEEACGAVVRALRGNPRVLQLDLRMCGASWADQAGLERAVGANNAALRKPLPLRDMLAEREGYHRLRLATTTEVLGPAFTGSASTGGFSGLSQGSQGHTGSALTTNSAATPNGPAGLRQTKPASNLSQSQLGSGSGMASLRSGSRRAESSTLSQPSHLSGMSKGGSNLTVK</sequence>